<dbReference type="InterPro" id="IPR036047">
    <property type="entry name" value="F-box-like_dom_sf"/>
</dbReference>
<dbReference type="EMBL" id="ONZQ02000001">
    <property type="protein sequence ID" value="SPN96566.1"/>
    <property type="molecule type" value="Genomic_DNA"/>
</dbReference>
<organism evidence="2 3">
    <name type="scientific">Cephalotrichum gorgonifer</name>
    <dbReference type="NCBI Taxonomy" id="2041049"/>
    <lineage>
        <taxon>Eukaryota</taxon>
        <taxon>Fungi</taxon>
        <taxon>Dikarya</taxon>
        <taxon>Ascomycota</taxon>
        <taxon>Pezizomycotina</taxon>
        <taxon>Sordariomycetes</taxon>
        <taxon>Hypocreomycetidae</taxon>
        <taxon>Microascales</taxon>
        <taxon>Microascaceae</taxon>
        <taxon>Cephalotrichum</taxon>
    </lineage>
</organism>
<dbReference type="AlphaFoldDB" id="A0AAE8MNA7"/>
<evidence type="ECO:0000259" key="1">
    <source>
        <dbReference type="Pfam" id="PF00646"/>
    </source>
</evidence>
<reference evidence="2" key="1">
    <citation type="submission" date="2018-03" db="EMBL/GenBank/DDBJ databases">
        <authorList>
            <person name="Guldener U."/>
        </authorList>
    </citation>
    <scope>NUCLEOTIDE SEQUENCE</scope>
</reference>
<evidence type="ECO:0000313" key="3">
    <source>
        <dbReference type="Proteomes" id="UP001187682"/>
    </source>
</evidence>
<accession>A0AAE8MNA7</accession>
<proteinExistence type="predicted"/>
<feature type="domain" description="F-box" evidence="1">
    <location>
        <begin position="13"/>
        <end position="45"/>
    </location>
</feature>
<dbReference type="Pfam" id="PF00646">
    <property type="entry name" value="F-box"/>
    <property type="match status" value="1"/>
</dbReference>
<name>A0AAE8MNA7_9PEZI</name>
<protein>
    <recommendedName>
        <fullName evidence="1">F-box domain-containing protein</fullName>
    </recommendedName>
</protein>
<sequence length="256" mass="28834">MSTATHQALLAVPECLEMVLQELDPTTLLVSAQRVCKTWRDTIAGSQRLQRKLFFAPSDGRTDGARIRNPLLADALPAFFNTDLRKPTRSDSVLEGLRSADDQDAPLLRKGASWRRMYPEYPVTFKLGVIEARGPSQLSFYSGVLDVPGGITAGKLFDVAYTMNLGRRLPESWFAVYWREKERDPPLHAYSYKCGNEEVALSRMEGDIKIVVYPKYHAKSKHGPESVEDVDARYAPADYEFSRVSLAHTNSQDWFG</sequence>
<evidence type="ECO:0000313" key="2">
    <source>
        <dbReference type="EMBL" id="SPN96566.1"/>
    </source>
</evidence>
<keyword evidence="3" id="KW-1185">Reference proteome</keyword>
<comment type="caution">
    <text evidence="2">The sequence shown here is derived from an EMBL/GenBank/DDBJ whole genome shotgun (WGS) entry which is preliminary data.</text>
</comment>
<dbReference type="Proteomes" id="UP001187682">
    <property type="component" value="Unassembled WGS sequence"/>
</dbReference>
<dbReference type="Gene3D" id="1.20.1280.50">
    <property type="match status" value="1"/>
</dbReference>
<dbReference type="SUPFAM" id="SSF81383">
    <property type="entry name" value="F-box domain"/>
    <property type="match status" value="1"/>
</dbReference>
<dbReference type="InterPro" id="IPR001810">
    <property type="entry name" value="F-box_dom"/>
</dbReference>
<gene>
    <name evidence="2" type="ORF">DNG_00089</name>
</gene>